<dbReference type="PRINTS" id="PR00080">
    <property type="entry name" value="SDRFAMILY"/>
</dbReference>
<dbReference type="Pfam" id="PF00106">
    <property type="entry name" value="adh_short"/>
    <property type="match status" value="1"/>
</dbReference>
<dbReference type="InterPro" id="IPR036291">
    <property type="entry name" value="NAD(P)-bd_dom_sf"/>
</dbReference>
<name>A0ABN8LUU1_9CNID</name>
<dbReference type="InterPro" id="IPR020904">
    <property type="entry name" value="Sc_DH/Rdtase_CS"/>
</dbReference>
<dbReference type="InterPro" id="IPR002347">
    <property type="entry name" value="SDR_fam"/>
</dbReference>
<accession>A0ABN8LUU1</accession>
<dbReference type="EMBL" id="CALNXI010000110">
    <property type="protein sequence ID" value="CAH3019242.1"/>
    <property type="molecule type" value="Genomic_DNA"/>
</dbReference>
<evidence type="ECO:0000313" key="7">
    <source>
        <dbReference type="EMBL" id="CAH3019242.1"/>
    </source>
</evidence>
<gene>
    <name evidence="7" type="ORF">PEVE_00001876</name>
</gene>
<evidence type="ECO:0000256" key="4">
    <source>
        <dbReference type="ARBA" id="ARBA00041580"/>
    </source>
</evidence>
<evidence type="ECO:0000256" key="3">
    <source>
        <dbReference type="ARBA" id="ARBA00023002"/>
    </source>
</evidence>
<evidence type="ECO:0000256" key="1">
    <source>
        <dbReference type="ARBA" id="ARBA00005194"/>
    </source>
</evidence>
<dbReference type="Proteomes" id="UP001159427">
    <property type="component" value="Unassembled WGS sequence"/>
</dbReference>
<comment type="pathway">
    <text evidence="1">Lipid metabolism; fatty acid biosynthesis.</text>
</comment>
<dbReference type="PRINTS" id="PR00081">
    <property type="entry name" value="GDHRDH"/>
</dbReference>
<dbReference type="SUPFAM" id="SSF51735">
    <property type="entry name" value="NAD(P)-binding Rossmann-fold domains"/>
    <property type="match status" value="1"/>
</dbReference>
<dbReference type="Gene3D" id="3.40.50.720">
    <property type="entry name" value="NAD(P)-binding Rossmann-like Domain"/>
    <property type="match status" value="1"/>
</dbReference>
<evidence type="ECO:0000256" key="5">
    <source>
        <dbReference type="ARBA" id="ARBA00041707"/>
    </source>
</evidence>
<dbReference type="PANTHER" id="PTHR42760:SF133">
    <property type="entry name" value="3-OXOACYL-[ACYL-CARRIER-PROTEIN] REDUCTASE"/>
    <property type="match status" value="1"/>
</dbReference>
<evidence type="ECO:0000256" key="2">
    <source>
        <dbReference type="ARBA" id="ARBA00006484"/>
    </source>
</evidence>
<keyword evidence="8" id="KW-1185">Reference proteome</keyword>
<reference evidence="7 8" key="1">
    <citation type="submission" date="2022-05" db="EMBL/GenBank/DDBJ databases">
        <authorList>
            <consortium name="Genoscope - CEA"/>
            <person name="William W."/>
        </authorList>
    </citation>
    <scope>NUCLEOTIDE SEQUENCE [LARGE SCALE GENOMIC DNA]</scope>
</reference>
<sequence>MVYKLHGKVCAVFGGSRGIGKAVSKVLASRGGNVAVVSRDKNRAAECVRSLQADSTSLQKHVSLNCDISCYKSVQNSLQEIQNLLGQVSILVNAAGVNYDNLLLRTKPEQMQSMINTNLIGTMYTSQAVLKHMLRERDGVIINIGSVVGMKGNTGQCVYAASKSGLIGFTKSLAKEVASRNVRVNMVAPGFIETDMTSNLRKQNSGIENLIPLRRYGTVHEVAETVCFLAETPYITGQVLLVDGGLALSL</sequence>
<evidence type="ECO:0000256" key="6">
    <source>
        <dbReference type="RuleBase" id="RU000363"/>
    </source>
</evidence>
<protein>
    <recommendedName>
        <fullName evidence="5">3-ketoacyl-[acyl-carrier-protein] reductase beta subunit</fullName>
    </recommendedName>
    <alternativeName>
        <fullName evidence="4">Quinone reductase CBR4</fullName>
    </alternativeName>
</protein>
<proteinExistence type="inferred from homology"/>
<organism evidence="7 8">
    <name type="scientific">Porites evermanni</name>
    <dbReference type="NCBI Taxonomy" id="104178"/>
    <lineage>
        <taxon>Eukaryota</taxon>
        <taxon>Metazoa</taxon>
        <taxon>Cnidaria</taxon>
        <taxon>Anthozoa</taxon>
        <taxon>Hexacorallia</taxon>
        <taxon>Scleractinia</taxon>
        <taxon>Fungiina</taxon>
        <taxon>Poritidae</taxon>
        <taxon>Porites</taxon>
    </lineage>
</organism>
<comment type="similarity">
    <text evidence="2 6">Belongs to the short-chain dehydrogenases/reductases (SDR) family.</text>
</comment>
<keyword evidence="3" id="KW-0560">Oxidoreductase</keyword>
<dbReference type="PANTHER" id="PTHR42760">
    <property type="entry name" value="SHORT-CHAIN DEHYDROGENASES/REDUCTASES FAMILY MEMBER"/>
    <property type="match status" value="1"/>
</dbReference>
<dbReference type="PROSITE" id="PS00061">
    <property type="entry name" value="ADH_SHORT"/>
    <property type="match status" value="1"/>
</dbReference>
<evidence type="ECO:0000313" key="8">
    <source>
        <dbReference type="Proteomes" id="UP001159427"/>
    </source>
</evidence>
<comment type="caution">
    <text evidence="7">The sequence shown here is derived from an EMBL/GenBank/DDBJ whole genome shotgun (WGS) entry which is preliminary data.</text>
</comment>